<organism evidence="6 7">
    <name type="scientific">Parvibaculum sedimenti</name>
    <dbReference type="NCBI Taxonomy" id="2608632"/>
    <lineage>
        <taxon>Bacteria</taxon>
        <taxon>Pseudomonadati</taxon>
        <taxon>Pseudomonadota</taxon>
        <taxon>Alphaproteobacteria</taxon>
        <taxon>Hyphomicrobiales</taxon>
        <taxon>Parvibaculaceae</taxon>
        <taxon>Parvibaculum</taxon>
    </lineage>
</organism>
<evidence type="ECO:0000259" key="5">
    <source>
        <dbReference type="PROSITE" id="PS51078"/>
    </source>
</evidence>
<dbReference type="PROSITE" id="PS51078">
    <property type="entry name" value="ICLR_ED"/>
    <property type="match status" value="1"/>
</dbReference>
<dbReference type="Gene3D" id="1.10.10.10">
    <property type="entry name" value="Winged helix-like DNA-binding domain superfamily/Winged helix DNA-binding domain"/>
    <property type="match status" value="1"/>
</dbReference>
<dbReference type="Proteomes" id="UP000468901">
    <property type="component" value="Unassembled WGS sequence"/>
</dbReference>
<sequence length="273" mass="30078">MPADARSKFCNSAIRNYDRVMDNQPVQPVLRALHILEALNKETVTTLERLHERTKLPKPTLVRLLETLIAGKYVRRVSRRAGYSLTARVLRLSDGFRHTDQVVEAARPVMHALTAEHKWPVALATFDGDAMLVRTGTLRKSPLGTGPDYLDARLPILLSALGRAYIAFCPETERQTILSVLRLSKAPTNAMAKDEKAVTRLIAEIRKRGYASTAPMPGEPATGLAVPVMQGNQVVATLTMRYFGSAMTEEEATRRYLAPMRAAADAISASLAD</sequence>
<evidence type="ECO:0000259" key="4">
    <source>
        <dbReference type="PROSITE" id="PS51077"/>
    </source>
</evidence>
<dbReference type="Gene3D" id="3.30.450.40">
    <property type="match status" value="1"/>
</dbReference>
<dbReference type="GO" id="GO:0003677">
    <property type="term" value="F:DNA binding"/>
    <property type="evidence" value="ECO:0007669"/>
    <property type="project" value="UniProtKB-KW"/>
</dbReference>
<dbReference type="InterPro" id="IPR036388">
    <property type="entry name" value="WH-like_DNA-bd_sf"/>
</dbReference>
<evidence type="ECO:0000256" key="1">
    <source>
        <dbReference type="ARBA" id="ARBA00023015"/>
    </source>
</evidence>
<dbReference type="InterPro" id="IPR005471">
    <property type="entry name" value="Tscrpt_reg_IclR_N"/>
</dbReference>
<keyword evidence="1" id="KW-0805">Transcription regulation</keyword>
<reference evidence="6 7" key="1">
    <citation type="submission" date="2019-09" db="EMBL/GenBank/DDBJ databases">
        <title>Parvibaculum sedimenti sp. nov., isolated from sediment.</title>
        <authorList>
            <person name="Wang Y."/>
        </authorList>
    </citation>
    <scope>NUCLEOTIDE SEQUENCE [LARGE SCALE GENOMIC DNA]</scope>
    <source>
        <strain evidence="6 7">HXT-9</strain>
    </source>
</reference>
<evidence type="ECO:0000256" key="3">
    <source>
        <dbReference type="ARBA" id="ARBA00023163"/>
    </source>
</evidence>
<proteinExistence type="predicted"/>
<accession>A0A6N6VK84</accession>
<dbReference type="PANTHER" id="PTHR30136">
    <property type="entry name" value="HELIX-TURN-HELIX TRANSCRIPTIONAL REGULATOR, ICLR FAMILY"/>
    <property type="match status" value="1"/>
</dbReference>
<dbReference type="SUPFAM" id="SSF46785">
    <property type="entry name" value="Winged helix' DNA-binding domain"/>
    <property type="match status" value="1"/>
</dbReference>
<dbReference type="Pfam" id="PF09339">
    <property type="entry name" value="HTH_IclR"/>
    <property type="match status" value="1"/>
</dbReference>
<dbReference type="InterPro" id="IPR036390">
    <property type="entry name" value="WH_DNA-bd_sf"/>
</dbReference>
<keyword evidence="2 6" id="KW-0238">DNA-binding</keyword>
<dbReference type="EMBL" id="WESC01000003">
    <property type="protein sequence ID" value="KAB7741659.1"/>
    <property type="molecule type" value="Genomic_DNA"/>
</dbReference>
<feature type="domain" description="IclR-ED" evidence="5">
    <location>
        <begin position="88"/>
        <end position="273"/>
    </location>
</feature>
<dbReference type="PANTHER" id="PTHR30136:SF23">
    <property type="entry name" value="DNA-BINDING TRANSCRIPTIONAL ACTIVATOR MHPR"/>
    <property type="match status" value="1"/>
</dbReference>
<dbReference type="InterPro" id="IPR050707">
    <property type="entry name" value="HTH_MetabolicPath_Reg"/>
</dbReference>
<comment type="caution">
    <text evidence="6">The sequence shown here is derived from an EMBL/GenBank/DDBJ whole genome shotgun (WGS) entry which is preliminary data.</text>
</comment>
<evidence type="ECO:0000256" key="2">
    <source>
        <dbReference type="ARBA" id="ARBA00023125"/>
    </source>
</evidence>
<keyword evidence="3" id="KW-0804">Transcription</keyword>
<gene>
    <name evidence="6" type="ORF">F2P47_04445</name>
</gene>
<feature type="domain" description="HTH iclR-type" evidence="4">
    <location>
        <begin position="26"/>
        <end position="87"/>
    </location>
</feature>
<dbReference type="SMART" id="SM00346">
    <property type="entry name" value="HTH_ICLR"/>
    <property type="match status" value="1"/>
</dbReference>
<keyword evidence="7" id="KW-1185">Reference proteome</keyword>
<dbReference type="AlphaFoldDB" id="A0A6N6VK84"/>
<protein>
    <submittedName>
        <fullName evidence="6">DNA-binding transcriptional regulator</fullName>
    </submittedName>
</protein>
<dbReference type="Pfam" id="PF01614">
    <property type="entry name" value="IclR_C"/>
    <property type="match status" value="1"/>
</dbReference>
<evidence type="ECO:0000313" key="7">
    <source>
        <dbReference type="Proteomes" id="UP000468901"/>
    </source>
</evidence>
<dbReference type="InterPro" id="IPR029016">
    <property type="entry name" value="GAF-like_dom_sf"/>
</dbReference>
<dbReference type="GO" id="GO:0003700">
    <property type="term" value="F:DNA-binding transcription factor activity"/>
    <property type="evidence" value="ECO:0007669"/>
    <property type="project" value="TreeGrafter"/>
</dbReference>
<name>A0A6N6VK84_9HYPH</name>
<evidence type="ECO:0000313" key="6">
    <source>
        <dbReference type="EMBL" id="KAB7741659.1"/>
    </source>
</evidence>
<dbReference type="InterPro" id="IPR014757">
    <property type="entry name" value="Tscrpt_reg_IclR_C"/>
</dbReference>
<dbReference type="PROSITE" id="PS51077">
    <property type="entry name" value="HTH_ICLR"/>
    <property type="match status" value="1"/>
</dbReference>
<dbReference type="GO" id="GO:0045892">
    <property type="term" value="P:negative regulation of DNA-templated transcription"/>
    <property type="evidence" value="ECO:0007669"/>
    <property type="project" value="TreeGrafter"/>
</dbReference>
<dbReference type="SUPFAM" id="SSF55781">
    <property type="entry name" value="GAF domain-like"/>
    <property type="match status" value="1"/>
</dbReference>
<dbReference type="NCBIfam" id="NF007342">
    <property type="entry name" value="PRK09834.1-4"/>
    <property type="match status" value="1"/>
</dbReference>